<accession>A0A9D1TLQ5</accession>
<evidence type="ECO:0000256" key="4">
    <source>
        <dbReference type="ARBA" id="ARBA00022857"/>
    </source>
</evidence>
<dbReference type="EMBL" id="DXHX01000163">
    <property type="protein sequence ID" value="HIV75657.1"/>
    <property type="molecule type" value="Genomic_DNA"/>
</dbReference>
<dbReference type="InterPro" id="IPR051721">
    <property type="entry name" value="Biopterin_syn/organic_redct"/>
</dbReference>
<dbReference type="PANTHER" id="PTHR44085">
    <property type="entry name" value="SEPIAPTERIN REDUCTASE"/>
    <property type="match status" value="1"/>
</dbReference>
<dbReference type="PROSITE" id="PS00061">
    <property type="entry name" value="ADH_SHORT"/>
    <property type="match status" value="1"/>
</dbReference>
<gene>
    <name evidence="6" type="ORF">H9895_11340</name>
</gene>
<evidence type="ECO:0000256" key="2">
    <source>
        <dbReference type="ARBA" id="ARBA00006484"/>
    </source>
</evidence>
<dbReference type="AlphaFoldDB" id="A0A9D1TLQ5"/>
<dbReference type="Gene3D" id="3.40.50.720">
    <property type="entry name" value="NAD(P)-binding Rossmann-like Domain"/>
    <property type="match status" value="1"/>
</dbReference>
<evidence type="ECO:0000313" key="6">
    <source>
        <dbReference type="EMBL" id="HIV75657.1"/>
    </source>
</evidence>
<dbReference type="PRINTS" id="PR00081">
    <property type="entry name" value="GDHRDH"/>
</dbReference>
<evidence type="ECO:0000256" key="3">
    <source>
        <dbReference type="ARBA" id="ARBA00022490"/>
    </source>
</evidence>
<evidence type="ECO:0000256" key="5">
    <source>
        <dbReference type="ARBA" id="ARBA00023002"/>
    </source>
</evidence>
<dbReference type="Pfam" id="PF00106">
    <property type="entry name" value="adh_short"/>
    <property type="match status" value="1"/>
</dbReference>
<reference evidence="6" key="1">
    <citation type="journal article" date="2021" name="PeerJ">
        <title>Extensive microbial diversity within the chicken gut microbiome revealed by metagenomics and culture.</title>
        <authorList>
            <person name="Gilroy R."/>
            <person name="Ravi A."/>
            <person name="Getino M."/>
            <person name="Pursley I."/>
            <person name="Horton D.L."/>
            <person name="Alikhan N.F."/>
            <person name="Baker D."/>
            <person name="Gharbi K."/>
            <person name="Hall N."/>
            <person name="Watson M."/>
            <person name="Adriaenssens E.M."/>
            <person name="Foster-Nyarko E."/>
            <person name="Jarju S."/>
            <person name="Secka A."/>
            <person name="Antonio M."/>
            <person name="Oren A."/>
            <person name="Chaudhuri R.R."/>
            <person name="La Ragione R."/>
            <person name="Hildebrand F."/>
            <person name="Pallen M.J."/>
        </authorList>
    </citation>
    <scope>NUCLEOTIDE SEQUENCE</scope>
    <source>
        <strain evidence="6">CHK169-2315</strain>
    </source>
</reference>
<keyword evidence="3" id="KW-0963">Cytoplasm</keyword>
<dbReference type="InterPro" id="IPR036291">
    <property type="entry name" value="NAD(P)-bd_dom_sf"/>
</dbReference>
<dbReference type="GO" id="GO:0004757">
    <property type="term" value="F:sepiapterin reductase (NADP+) activity"/>
    <property type="evidence" value="ECO:0007669"/>
    <property type="project" value="TreeGrafter"/>
</dbReference>
<organism evidence="6 7">
    <name type="scientific">Candidatus Pseudogracilibacillus intestinigallinarum</name>
    <dbReference type="NCBI Taxonomy" id="2838742"/>
    <lineage>
        <taxon>Bacteria</taxon>
        <taxon>Bacillati</taxon>
        <taxon>Bacillota</taxon>
        <taxon>Bacilli</taxon>
        <taxon>Bacillales</taxon>
        <taxon>Bacillaceae</taxon>
        <taxon>Pseudogracilibacillus</taxon>
    </lineage>
</organism>
<name>A0A9D1TLQ5_9BACI</name>
<comment type="similarity">
    <text evidence="2">Belongs to the short-chain dehydrogenases/reductases (SDR) family.</text>
</comment>
<dbReference type="InterPro" id="IPR002347">
    <property type="entry name" value="SDR_fam"/>
</dbReference>
<comment type="subcellular location">
    <subcellularLocation>
        <location evidence="1">Cytoplasm</location>
    </subcellularLocation>
</comment>
<evidence type="ECO:0000256" key="1">
    <source>
        <dbReference type="ARBA" id="ARBA00004496"/>
    </source>
</evidence>
<sequence>MTIAIVTGASKGLGKSVAKFLLESNIDVFGVSRTNDESLEEVAAQSGATYTFFPTDLANIEDVKKTMEQIKEKVYAMDGLSQMYVVNNAAVVEPIKKSLHILPEELMTHYHVNVVAPMILMNEFLHVSMKRGFQLIGVNVTSGAAESPYYGWSAYCSSKASLNMYTKTVALEQEKLGTSNKVFAFSPGKMDTEMQGVIRSTDYEHFVDVDTFKHYKQQNILSDTEAVASVLTDILTDAATIENGKVYYVRDYF</sequence>
<keyword evidence="4" id="KW-0521">NADP</keyword>
<dbReference type="InterPro" id="IPR020904">
    <property type="entry name" value="Sc_DH/Rdtase_CS"/>
</dbReference>
<dbReference type="SUPFAM" id="SSF51735">
    <property type="entry name" value="NAD(P)-binding Rossmann-fold domains"/>
    <property type="match status" value="1"/>
</dbReference>
<dbReference type="EC" id="1.1.1.320" evidence="6"/>
<dbReference type="PANTHER" id="PTHR44085:SF2">
    <property type="entry name" value="SEPIAPTERIN REDUCTASE"/>
    <property type="match status" value="1"/>
</dbReference>
<dbReference type="GO" id="GO:0005737">
    <property type="term" value="C:cytoplasm"/>
    <property type="evidence" value="ECO:0007669"/>
    <property type="project" value="UniProtKB-SubCell"/>
</dbReference>
<comment type="caution">
    <text evidence="6">The sequence shown here is derived from an EMBL/GenBank/DDBJ whole genome shotgun (WGS) entry which is preliminary data.</text>
</comment>
<dbReference type="GO" id="GO:0006729">
    <property type="term" value="P:tetrahydrobiopterin biosynthetic process"/>
    <property type="evidence" value="ECO:0007669"/>
    <property type="project" value="TreeGrafter"/>
</dbReference>
<dbReference type="NCBIfam" id="NF005381">
    <property type="entry name" value="PRK06924.1"/>
    <property type="match status" value="1"/>
</dbReference>
<protein>
    <submittedName>
        <fullName evidence="6">(S)-benzoin forming benzil reductase</fullName>
        <ecNumber evidence="6">1.1.1.320</ecNumber>
    </submittedName>
</protein>
<dbReference type="Proteomes" id="UP000823937">
    <property type="component" value="Unassembled WGS sequence"/>
</dbReference>
<reference evidence="6" key="2">
    <citation type="submission" date="2021-04" db="EMBL/GenBank/DDBJ databases">
        <authorList>
            <person name="Gilroy R."/>
        </authorList>
    </citation>
    <scope>NUCLEOTIDE SEQUENCE</scope>
    <source>
        <strain evidence="6">CHK169-2315</strain>
    </source>
</reference>
<keyword evidence="5 6" id="KW-0560">Oxidoreductase</keyword>
<proteinExistence type="inferred from homology"/>
<evidence type="ECO:0000313" key="7">
    <source>
        <dbReference type="Proteomes" id="UP000823937"/>
    </source>
</evidence>